<accession>A0A0K2TSL0</accession>
<evidence type="ECO:0000313" key="2">
    <source>
        <dbReference type="EMBL" id="CDW29003.1"/>
    </source>
</evidence>
<dbReference type="EMBL" id="HACA01011642">
    <property type="protein sequence ID" value="CDW29003.1"/>
    <property type="molecule type" value="Transcribed_RNA"/>
</dbReference>
<sequence length="82" mass="9622">MVIIFDFNFLCPRTNNERTGILGFVMITSYIKGYPFLRVVQIFNKSKEMRKCVLLISNKKDQEDFGAQSRLKRRRDENAKSG</sequence>
<keyword evidence="1" id="KW-1133">Transmembrane helix</keyword>
<evidence type="ECO:0000256" key="1">
    <source>
        <dbReference type="SAM" id="Phobius"/>
    </source>
</evidence>
<keyword evidence="1" id="KW-0472">Membrane</keyword>
<proteinExistence type="predicted"/>
<name>A0A0K2TSL0_LEPSM</name>
<feature type="transmembrane region" description="Helical" evidence="1">
    <location>
        <begin position="20"/>
        <end position="40"/>
    </location>
</feature>
<dbReference type="AlphaFoldDB" id="A0A0K2TSL0"/>
<reference evidence="2" key="1">
    <citation type="submission" date="2014-05" db="EMBL/GenBank/DDBJ databases">
        <authorList>
            <person name="Chronopoulou M."/>
        </authorList>
    </citation>
    <scope>NUCLEOTIDE SEQUENCE</scope>
    <source>
        <tissue evidence="2">Whole organism</tissue>
    </source>
</reference>
<organism evidence="2">
    <name type="scientific">Lepeophtheirus salmonis</name>
    <name type="common">Salmon louse</name>
    <name type="synonym">Caligus salmonis</name>
    <dbReference type="NCBI Taxonomy" id="72036"/>
    <lineage>
        <taxon>Eukaryota</taxon>
        <taxon>Metazoa</taxon>
        <taxon>Ecdysozoa</taxon>
        <taxon>Arthropoda</taxon>
        <taxon>Crustacea</taxon>
        <taxon>Multicrustacea</taxon>
        <taxon>Hexanauplia</taxon>
        <taxon>Copepoda</taxon>
        <taxon>Siphonostomatoida</taxon>
        <taxon>Caligidae</taxon>
        <taxon>Lepeophtheirus</taxon>
    </lineage>
</organism>
<keyword evidence="1" id="KW-0812">Transmembrane</keyword>
<protein>
    <submittedName>
        <fullName evidence="2">Uncharacterized protein</fullName>
    </submittedName>
</protein>